<organism evidence="2">
    <name type="scientific">Panicum hallii</name>
    <dbReference type="NCBI Taxonomy" id="206008"/>
    <lineage>
        <taxon>Eukaryota</taxon>
        <taxon>Viridiplantae</taxon>
        <taxon>Streptophyta</taxon>
        <taxon>Embryophyta</taxon>
        <taxon>Tracheophyta</taxon>
        <taxon>Spermatophyta</taxon>
        <taxon>Magnoliopsida</taxon>
        <taxon>Liliopsida</taxon>
        <taxon>Poales</taxon>
        <taxon>Poaceae</taxon>
        <taxon>PACMAD clade</taxon>
        <taxon>Panicoideae</taxon>
        <taxon>Panicodae</taxon>
        <taxon>Paniceae</taxon>
        <taxon>Panicinae</taxon>
        <taxon>Panicum</taxon>
        <taxon>Panicum sect. Panicum</taxon>
    </lineage>
</organism>
<reference evidence="2" key="1">
    <citation type="submission" date="2018-04" db="EMBL/GenBank/DDBJ databases">
        <title>WGS assembly of Panicum hallii.</title>
        <authorList>
            <person name="Lovell J."/>
            <person name="Jenkins J."/>
            <person name="Lowry D."/>
            <person name="Mamidi S."/>
            <person name="Sreedasyam A."/>
            <person name="Weng X."/>
            <person name="Barry K."/>
            <person name="Bonette J."/>
            <person name="Campitelli B."/>
            <person name="Daum C."/>
            <person name="Gordon S."/>
            <person name="Gould B."/>
            <person name="Lipzen A."/>
            <person name="Macqueen A."/>
            <person name="Palacio-Mejia J."/>
            <person name="Plott C."/>
            <person name="Shakirov E."/>
            <person name="Shu S."/>
            <person name="Yoshinaga Y."/>
            <person name="Zane M."/>
            <person name="Rokhsar D."/>
            <person name="Grimwood J."/>
            <person name="Schmutz J."/>
            <person name="Juenger T."/>
        </authorList>
    </citation>
    <scope>NUCLEOTIDE SEQUENCE [LARGE SCALE GENOMIC DNA]</scope>
    <source>
        <strain evidence="2">FIL2</strain>
    </source>
</reference>
<sequence length="208" mass="22390">MNWRLAEGRVAFLGLPGGLPALPHGRKARSLSPDQAPGAGSAHAPCSVPSFGAWPMAPASRARLGVTGSSSAPPPPPPLAAASASRREFGQCLLLVVVRKRSFADGHGGMHDRRVRLWSGCHGREDAVSSMHDACVRIGVLMLVLFFNLQRWLVAWSHLPPWILNHGDFLHHESTTIPGNLTNPSSPFSSLLTLLRSSFKHTVLAPRK</sequence>
<feature type="region of interest" description="Disordered" evidence="1">
    <location>
        <begin position="24"/>
        <end position="44"/>
    </location>
</feature>
<evidence type="ECO:0000313" key="2">
    <source>
        <dbReference type="EMBL" id="PVH37088.1"/>
    </source>
</evidence>
<proteinExistence type="predicted"/>
<name>A0A2T8IHC5_9POAL</name>
<accession>A0A2T8IHC5</accession>
<evidence type="ECO:0000256" key="1">
    <source>
        <dbReference type="SAM" id="MobiDB-lite"/>
    </source>
</evidence>
<dbReference type="Proteomes" id="UP000243499">
    <property type="component" value="Chromosome 6"/>
</dbReference>
<gene>
    <name evidence="2" type="ORF">PAHAL_6G241000</name>
</gene>
<dbReference type="AlphaFoldDB" id="A0A2T8IHC5"/>
<dbReference type="EMBL" id="CM008051">
    <property type="protein sequence ID" value="PVH37088.1"/>
    <property type="molecule type" value="Genomic_DNA"/>
</dbReference>
<protein>
    <submittedName>
        <fullName evidence="2">Uncharacterized protein</fullName>
    </submittedName>
</protein>
<dbReference type="Gramene" id="PVH37088">
    <property type="protein sequence ID" value="PVH37088"/>
    <property type="gene ID" value="PAHAL_6G241000"/>
</dbReference>